<keyword evidence="2" id="KW-1185">Reference proteome</keyword>
<reference evidence="2" key="1">
    <citation type="journal article" date="2019" name="Int. J. Syst. Evol. Microbiol.">
        <title>The Global Catalogue of Microorganisms (GCM) 10K type strain sequencing project: providing services to taxonomists for standard genome sequencing and annotation.</title>
        <authorList>
            <consortium name="The Broad Institute Genomics Platform"/>
            <consortium name="The Broad Institute Genome Sequencing Center for Infectious Disease"/>
            <person name="Wu L."/>
            <person name="Ma J."/>
        </authorList>
    </citation>
    <scope>NUCLEOTIDE SEQUENCE [LARGE SCALE GENOMIC DNA]</scope>
    <source>
        <strain evidence="2">CGMCC 4.7367</strain>
    </source>
</reference>
<comment type="caution">
    <text evidence="1">The sequence shown here is derived from an EMBL/GenBank/DDBJ whole genome shotgun (WGS) entry which is preliminary data.</text>
</comment>
<evidence type="ECO:0000313" key="2">
    <source>
        <dbReference type="Proteomes" id="UP000605568"/>
    </source>
</evidence>
<organism evidence="1 2">
    <name type="scientific">Lentzea cavernae</name>
    <dbReference type="NCBI Taxonomy" id="2020703"/>
    <lineage>
        <taxon>Bacteria</taxon>
        <taxon>Bacillati</taxon>
        <taxon>Actinomycetota</taxon>
        <taxon>Actinomycetes</taxon>
        <taxon>Pseudonocardiales</taxon>
        <taxon>Pseudonocardiaceae</taxon>
        <taxon>Lentzea</taxon>
    </lineage>
</organism>
<sequence length="85" mass="8930">MGCVVFVVEVVDVDDDDVFTEMSATSGVGTMLTDWVTLVFCEPPEVGDEIGLESKLQPATPRMTSNAALANAGIHRAFLVSTGAP</sequence>
<proteinExistence type="predicted"/>
<dbReference type="EMBL" id="BNAR01000003">
    <property type="protein sequence ID" value="GHH36476.1"/>
    <property type="molecule type" value="Genomic_DNA"/>
</dbReference>
<dbReference type="Proteomes" id="UP000605568">
    <property type="component" value="Unassembled WGS sequence"/>
</dbReference>
<name>A0ABQ3M8I7_9PSEU</name>
<protein>
    <submittedName>
        <fullName evidence="1">Uncharacterized protein</fullName>
    </submittedName>
</protein>
<gene>
    <name evidence="1" type="ORF">GCM10017774_23360</name>
</gene>
<accession>A0ABQ3M8I7</accession>
<evidence type="ECO:0000313" key="1">
    <source>
        <dbReference type="EMBL" id="GHH36476.1"/>
    </source>
</evidence>